<reference evidence="2 3" key="1">
    <citation type="submission" date="2018-05" db="EMBL/GenBank/DDBJ databases">
        <title>Genomic Encyclopedia of Type Strains, Phase IV (KMG-IV): sequencing the most valuable type-strain genomes for metagenomic binning, comparative biology and taxonomic classification.</title>
        <authorList>
            <person name="Goeker M."/>
        </authorList>
    </citation>
    <scope>NUCLEOTIDE SEQUENCE [LARGE SCALE GENOMIC DNA]</scope>
    <source>
        <strain evidence="2 3">DSM 19792</strain>
    </source>
</reference>
<evidence type="ECO:0000313" key="2">
    <source>
        <dbReference type="EMBL" id="PXX44920.1"/>
    </source>
</evidence>
<proteinExistence type="predicted"/>
<evidence type="ECO:0000259" key="1">
    <source>
        <dbReference type="Pfam" id="PF24722"/>
    </source>
</evidence>
<evidence type="ECO:0000313" key="3">
    <source>
        <dbReference type="Proteomes" id="UP000247792"/>
    </source>
</evidence>
<comment type="caution">
    <text evidence="2">The sequence shown here is derived from an EMBL/GenBank/DDBJ whole genome shotgun (WGS) entry which is preliminary data.</text>
</comment>
<name>A0A318JD95_9BURK</name>
<accession>A0A318JD95</accession>
<gene>
    <name evidence="2" type="ORF">DFR42_102132</name>
</gene>
<feature type="domain" description="DUF7674" evidence="1">
    <location>
        <begin position="14"/>
        <end position="121"/>
    </location>
</feature>
<dbReference type="AlphaFoldDB" id="A0A318JD95"/>
<dbReference type="Pfam" id="PF24722">
    <property type="entry name" value="DUF7674"/>
    <property type="match status" value="1"/>
</dbReference>
<protein>
    <recommendedName>
        <fullName evidence="1">DUF7674 domain-containing protein</fullName>
    </recommendedName>
</protein>
<sequence length="124" mass="14370">MPIHPSVKKLLLNIMKTFPDVAIHMLRLARTHRSIALCTTEMVGEFARLTTQAMRDGNQAVVQSHLKFMSGLLRVADEKTREYIDVYYVEELFFGLTLKQKKTAWSWLPANLKQLYVAMWGELE</sequence>
<keyword evidence="3" id="KW-1185">Reference proteome</keyword>
<organism evidence="2 3">
    <name type="scientific">Undibacterium pigrum</name>
    <dbReference type="NCBI Taxonomy" id="401470"/>
    <lineage>
        <taxon>Bacteria</taxon>
        <taxon>Pseudomonadati</taxon>
        <taxon>Pseudomonadota</taxon>
        <taxon>Betaproteobacteria</taxon>
        <taxon>Burkholderiales</taxon>
        <taxon>Oxalobacteraceae</taxon>
        <taxon>Undibacterium</taxon>
    </lineage>
</organism>
<dbReference type="Proteomes" id="UP000247792">
    <property type="component" value="Unassembled WGS sequence"/>
</dbReference>
<dbReference type="InterPro" id="IPR056091">
    <property type="entry name" value="DUF7674"/>
</dbReference>
<dbReference type="EMBL" id="QJKB01000002">
    <property type="protein sequence ID" value="PXX44920.1"/>
    <property type="molecule type" value="Genomic_DNA"/>
</dbReference>